<dbReference type="Gene3D" id="3.90.660.10">
    <property type="match status" value="1"/>
</dbReference>
<evidence type="ECO:0000313" key="1">
    <source>
        <dbReference type="EMBL" id="CAE2319214.1"/>
    </source>
</evidence>
<organism evidence="1">
    <name type="scientific">Guillardia theta</name>
    <name type="common">Cryptophyte</name>
    <name type="synonym">Cryptomonas phi</name>
    <dbReference type="NCBI Taxonomy" id="55529"/>
    <lineage>
        <taxon>Eukaryota</taxon>
        <taxon>Cryptophyceae</taxon>
        <taxon>Pyrenomonadales</taxon>
        <taxon>Geminigeraceae</taxon>
        <taxon>Guillardia</taxon>
    </lineage>
</organism>
<dbReference type="PANTHER" id="PTHR16128:SF5">
    <property type="entry name" value="FAD_NAD(P)-BINDING OXIDOREDUCTASE FAMILY PROTEIN"/>
    <property type="match status" value="1"/>
</dbReference>
<dbReference type="InterPro" id="IPR036188">
    <property type="entry name" value="FAD/NAD-bd_sf"/>
</dbReference>
<protein>
    <recommendedName>
        <fullName evidence="2">Amine oxidase domain-containing protein</fullName>
    </recommendedName>
</protein>
<dbReference type="AlphaFoldDB" id="A0A7S4NZS5"/>
<proteinExistence type="predicted"/>
<accession>A0A7S4NZS5</accession>
<dbReference type="SUPFAM" id="SSF51905">
    <property type="entry name" value="FAD/NAD(P)-binding domain"/>
    <property type="match status" value="1"/>
</dbReference>
<dbReference type="Gene3D" id="3.50.50.60">
    <property type="entry name" value="FAD/NAD(P)-binding domain"/>
    <property type="match status" value="1"/>
</dbReference>
<name>A0A7S4NZS5_GUITH</name>
<gene>
    <name evidence="1" type="ORF">GTHE00462_LOCUS26151</name>
</gene>
<dbReference type="EMBL" id="HBKN01033577">
    <property type="protein sequence ID" value="CAE2319214.1"/>
    <property type="molecule type" value="Transcribed_RNA"/>
</dbReference>
<reference evidence="1" key="1">
    <citation type="submission" date="2021-01" db="EMBL/GenBank/DDBJ databases">
        <authorList>
            <person name="Corre E."/>
            <person name="Pelletier E."/>
            <person name="Niang G."/>
            <person name="Scheremetjew M."/>
            <person name="Finn R."/>
            <person name="Kale V."/>
            <person name="Holt S."/>
            <person name="Cochrane G."/>
            <person name="Meng A."/>
            <person name="Brown T."/>
            <person name="Cohen L."/>
        </authorList>
    </citation>
    <scope>NUCLEOTIDE SEQUENCE</scope>
    <source>
        <strain evidence="1">CCMP 2712</strain>
    </source>
</reference>
<sequence length="388" mass="42365">MSSSLSHSLKGMQRVGVVGAGIAGSSLARVLQDAGASVSVFEMGRGAGGRMATRKTREHPGLAINHGAPLFVVDDPEFTGLMERYVSKGVVKESSAQVYSLDWKTKGMEQVKMAKKFVAQPDMTSLCESLLEGVQVQYQTQVSEISKRDGEWVFFDKEKKEVGRFDWCVVTSHTVGHKRWEQVFGSPPPLQKLSQEFPALNSLVGELQAVRSSPVMVAMLAYQGEGADMIDSLPFDVLDVSHHDVISRVIRNNVGGFSSLVLHSTHDFARKYEEVYGSTSAAAKLSDRWRSEENKEKEKIVLEELCRSGEALLKELGYDLPKKASFGPILHRWGSAFCAGSLTETSNEEMKIAVCGDFTSSGLADIYHGVQAAGMSGLTAAHKILSRL</sequence>
<dbReference type="Pfam" id="PF13450">
    <property type="entry name" value="NAD_binding_8"/>
    <property type="match status" value="1"/>
</dbReference>
<dbReference type="PANTHER" id="PTHR16128">
    <property type="entry name" value="FAD/NAD(P)-BINDING OXIDOREDUCTASE FAMILY PROTEIN"/>
    <property type="match status" value="1"/>
</dbReference>
<evidence type="ECO:0008006" key="2">
    <source>
        <dbReference type="Google" id="ProtNLM"/>
    </source>
</evidence>